<feature type="transmembrane region" description="Helical" evidence="6">
    <location>
        <begin position="26"/>
        <end position="45"/>
    </location>
</feature>
<feature type="transmembrane region" description="Helical" evidence="6">
    <location>
        <begin position="168"/>
        <end position="185"/>
    </location>
</feature>
<organism evidence="7">
    <name type="scientific">Nyssomyia neivai</name>
    <dbReference type="NCBI Taxonomy" id="330878"/>
    <lineage>
        <taxon>Eukaryota</taxon>
        <taxon>Metazoa</taxon>
        <taxon>Ecdysozoa</taxon>
        <taxon>Arthropoda</taxon>
        <taxon>Hexapoda</taxon>
        <taxon>Insecta</taxon>
        <taxon>Pterygota</taxon>
        <taxon>Neoptera</taxon>
        <taxon>Endopterygota</taxon>
        <taxon>Diptera</taxon>
        <taxon>Nematocera</taxon>
        <taxon>Psychodoidea</taxon>
        <taxon>Psychodidae</taxon>
        <taxon>Nyssomyia</taxon>
    </lineage>
</organism>
<keyword evidence="3 6" id="KW-0812">Transmembrane</keyword>
<dbReference type="Pfam" id="PF01027">
    <property type="entry name" value="Bax1-I"/>
    <property type="match status" value="1"/>
</dbReference>
<name>A0A1L8E2U8_9DIPT</name>
<dbReference type="PANTHER" id="PTHR23291">
    <property type="entry name" value="BAX INHIBITOR-RELATED"/>
    <property type="match status" value="1"/>
</dbReference>
<dbReference type="InterPro" id="IPR006214">
    <property type="entry name" value="Bax_inhibitor_1-related"/>
</dbReference>
<feature type="transmembrane region" description="Helical" evidence="6">
    <location>
        <begin position="111"/>
        <end position="132"/>
    </location>
</feature>
<accession>A0A1L8E2U8</accession>
<feature type="transmembrane region" description="Helical" evidence="6">
    <location>
        <begin position="84"/>
        <end position="105"/>
    </location>
</feature>
<protein>
    <submittedName>
        <fullName evidence="7">Putative bax-mediated apoptosis inhibitor tegt/bi-1</fullName>
    </submittedName>
</protein>
<dbReference type="EMBL" id="GFDF01001043">
    <property type="protein sequence ID" value="JAV13041.1"/>
    <property type="molecule type" value="Transcribed_RNA"/>
</dbReference>
<evidence type="ECO:0000256" key="2">
    <source>
        <dbReference type="ARBA" id="ARBA00010350"/>
    </source>
</evidence>
<comment type="subcellular location">
    <subcellularLocation>
        <location evidence="1">Membrane</location>
        <topology evidence="1">Multi-pass membrane protein</topology>
    </subcellularLocation>
</comment>
<evidence type="ECO:0000256" key="5">
    <source>
        <dbReference type="ARBA" id="ARBA00023136"/>
    </source>
</evidence>
<evidence type="ECO:0000256" key="4">
    <source>
        <dbReference type="ARBA" id="ARBA00022989"/>
    </source>
</evidence>
<evidence type="ECO:0000256" key="1">
    <source>
        <dbReference type="ARBA" id="ARBA00004141"/>
    </source>
</evidence>
<keyword evidence="5 6" id="KW-0472">Membrane</keyword>
<reference evidence="7" key="1">
    <citation type="submission" date="2016-12" db="EMBL/GenBank/DDBJ databases">
        <title>An insight into the sialome and mialome of the sand fly, Nyssomyia neivai.</title>
        <authorList>
            <person name="Sebastian V."/>
            <person name="Goulart T.M."/>
            <person name="Oliveira W."/>
            <person name="Calvo E."/>
            <person name="Oliveira L.F."/>
            <person name="Pinto M.C."/>
            <person name="Rosselino A.M."/>
            <person name="Ribeiro J.M."/>
        </authorList>
    </citation>
    <scope>NUCLEOTIDE SEQUENCE</scope>
</reference>
<proteinExistence type="inferred from homology"/>
<evidence type="ECO:0000256" key="3">
    <source>
        <dbReference type="ARBA" id="ARBA00022692"/>
    </source>
</evidence>
<comment type="similarity">
    <text evidence="2 6">Belongs to the BI1 family.</text>
</comment>
<feature type="transmembrane region" description="Helical" evidence="6">
    <location>
        <begin position="139"/>
        <end position="162"/>
    </location>
</feature>
<evidence type="ECO:0000313" key="7">
    <source>
        <dbReference type="EMBL" id="JAV13041.1"/>
    </source>
</evidence>
<keyword evidence="4 6" id="KW-1133">Transmembrane helix</keyword>
<evidence type="ECO:0000256" key="6">
    <source>
        <dbReference type="RuleBase" id="RU004379"/>
    </source>
</evidence>
<feature type="transmembrane region" description="Helical" evidence="6">
    <location>
        <begin position="51"/>
        <end position="72"/>
    </location>
</feature>
<dbReference type="PANTHER" id="PTHR23291:SF32">
    <property type="entry name" value="BAX INHIBITOR 1"/>
    <property type="match status" value="1"/>
</dbReference>
<dbReference type="GO" id="GO:2001234">
    <property type="term" value="P:negative regulation of apoptotic signaling pathway"/>
    <property type="evidence" value="ECO:0007669"/>
    <property type="project" value="TreeGrafter"/>
</dbReference>
<dbReference type="GO" id="GO:0034620">
    <property type="term" value="P:cellular response to unfolded protein"/>
    <property type="evidence" value="ECO:0007669"/>
    <property type="project" value="TreeGrafter"/>
</dbReference>
<sequence>MSQSYSFQSFAQNMGMKIEAPVRTHLAKVYSCLAATTAVAGIGAFVHMAEIWQAGILSALGGLALVLALHFIPDNGKNLHMRLAMLLGFGFCTGNSMGPLLDHVILLNPQIIVTALVGTSVVFVSFTAAALLARRGQYLFLGGLLLSVLSYMALFSLLNLFLRSNLVYQGQLYIGLGVMSAFILYDTQAIMEKCRMGSKDIVGHSLDLFFDLASIFRRLLVILSQKEQREQQQRRKRN</sequence>
<dbReference type="GO" id="GO:0033119">
    <property type="term" value="P:negative regulation of RNA splicing"/>
    <property type="evidence" value="ECO:0007669"/>
    <property type="project" value="TreeGrafter"/>
</dbReference>
<dbReference type="GO" id="GO:0031966">
    <property type="term" value="C:mitochondrial membrane"/>
    <property type="evidence" value="ECO:0007669"/>
    <property type="project" value="TreeGrafter"/>
</dbReference>
<dbReference type="GO" id="GO:0019899">
    <property type="term" value="F:enzyme binding"/>
    <property type="evidence" value="ECO:0007669"/>
    <property type="project" value="TreeGrafter"/>
</dbReference>
<dbReference type="AlphaFoldDB" id="A0A1L8E2U8"/>